<evidence type="ECO:0000256" key="5">
    <source>
        <dbReference type="ARBA" id="ARBA00021108"/>
    </source>
</evidence>
<comment type="cofactor">
    <cofactor evidence="9">
        <name>Mg(2+)</name>
        <dbReference type="ChEBI" id="CHEBI:18420"/>
    </cofactor>
</comment>
<reference evidence="12" key="1">
    <citation type="journal article" date="2015" name="MBio">
        <title>Genome-Resolved Metagenomic Analysis Reveals Roles for Candidate Phyla and Other Microbial Community Members in Biogeochemical Transformations in Oil Reservoirs.</title>
        <authorList>
            <person name="Hu P."/>
            <person name="Tom L."/>
            <person name="Singh A."/>
            <person name="Thomas B.C."/>
            <person name="Baker B.J."/>
            <person name="Piceno Y.M."/>
            <person name="Andersen G.L."/>
            <person name="Banfield J.F."/>
        </authorList>
    </citation>
    <scope>NUCLEOTIDE SEQUENCE [LARGE SCALE GENOMIC DNA]</scope>
</reference>
<comment type="caution">
    <text evidence="11">The sequence shown here is derived from an EMBL/GenBank/DDBJ whole genome shotgun (WGS) entry which is preliminary data.</text>
</comment>
<gene>
    <name evidence="11" type="ORF">XD66_0883</name>
</gene>
<dbReference type="Gene3D" id="2.170.190.11">
    <property type="entry name" value="Molybdopterin biosynthesis moea protein, domain 3"/>
    <property type="match status" value="1"/>
</dbReference>
<dbReference type="GO" id="GO:0005829">
    <property type="term" value="C:cytosol"/>
    <property type="evidence" value="ECO:0007669"/>
    <property type="project" value="TreeGrafter"/>
</dbReference>
<evidence type="ECO:0000256" key="1">
    <source>
        <dbReference type="ARBA" id="ARBA00002901"/>
    </source>
</evidence>
<dbReference type="SUPFAM" id="SSF53218">
    <property type="entry name" value="Molybdenum cofactor biosynthesis proteins"/>
    <property type="match status" value="1"/>
</dbReference>
<keyword evidence="7 9" id="KW-0501">Molybdenum cofactor biosynthesis</keyword>
<evidence type="ECO:0000256" key="6">
    <source>
        <dbReference type="ARBA" id="ARBA00022505"/>
    </source>
</evidence>
<dbReference type="Pfam" id="PF00994">
    <property type="entry name" value="MoCF_biosynth"/>
    <property type="match status" value="1"/>
</dbReference>
<dbReference type="Gene3D" id="3.90.105.10">
    <property type="entry name" value="Molybdopterin biosynthesis moea protein, domain 2"/>
    <property type="match status" value="1"/>
</dbReference>
<dbReference type="InterPro" id="IPR005110">
    <property type="entry name" value="MoeA_linker/N"/>
</dbReference>
<evidence type="ECO:0000256" key="2">
    <source>
        <dbReference type="ARBA" id="ARBA00005046"/>
    </source>
</evidence>
<dbReference type="UniPathway" id="UPA00344"/>
<evidence type="ECO:0000256" key="7">
    <source>
        <dbReference type="ARBA" id="ARBA00023150"/>
    </source>
</evidence>
<dbReference type="PANTHER" id="PTHR10192">
    <property type="entry name" value="MOLYBDOPTERIN BIOSYNTHESIS PROTEIN"/>
    <property type="match status" value="1"/>
</dbReference>
<dbReference type="InterPro" id="IPR001453">
    <property type="entry name" value="MoaB/Mog_dom"/>
</dbReference>
<dbReference type="SMART" id="SM00852">
    <property type="entry name" value="MoCF_biosynth"/>
    <property type="match status" value="1"/>
</dbReference>
<dbReference type="SUPFAM" id="SSF63867">
    <property type="entry name" value="MoeA C-terminal domain-like"/>
    <property type="match status" value="1"/>
</dbReference>
<dbReference type="AlphaFoldDB" id="A0A117LB52"/>
<proteinExistence type="inferred from homology"/>
<evidence type="ECO:0000313" key="12">
    <source>
        <dbReference type="Proteomes" id="UP000053326"/>
    </source>
</evidence>
<dbReference type="Pfam" id="PF03454">
    <property type="entry name" value="MoeA_C"/>
    <property type="match status" value="1"/>
</dbReference>
<dbReference type="EMBL" id="LGFO01000100">
    <property type="protein sequence ID" value="KUK36411.1"/>
    <property type="molecule type" value="Genomic_DNA"/>
</dbReference>
<dbReference type="SUPFAM" id="SSF63882">
    <property type="entry name" value="MoeA N-terminal region -like"/>
    <property type="match status" value="1"/>
</dbReference>
<keyword evidence="9" id="KW-0479">Metal-binding</keyword>
<dbReference type="InterPro" id="IPR036688">
    <property type="entry name" value="MoeA_C_domain_IV_sf"/>
</dbReference>
<dbReference type="GO" id="GO:0061599">
    <property type="term" value="F:molybdopterin molybdotransferase activity"/>
    <property type="evidence" value="ECO:0007669"/>
    <property type="project" value="UniProtKB-UniRule"/>
</dbReference>
<dbReference type="InterPro" id="IPR036425">
    <property type="entry name" value="MoaB/Mog-like_dom_sf"/>
</dbReference>
<dbReference type="Gene3D" id="3.40.980.10">
    <property type="entry name" value="MoaB/Mog-like domain"/>
    <property type="match status" value="1"/>
</dbReference>
<protein>
    <recommendedName>
        <fullName evidence="5 9">Molybdopterin molybdenumtransferase</fullName>
        <ecNumber evidence="4 9">2.10.1.1</ecNumber>
    </recommendedName>
</protein>
<name>A0A117LB52_9THEO</name>
<feature type="domain" description="MoaB/Mog" evidence="10">
    <location>
        <begin position="176"/>
        <end position="311"/>
    </location>
</feature>
<comment type="pathway">
    <text evidence="2 9">Cofactor biosynthesis; molybdopterin biosynthesis.</text>
</comment>
<comment type="function">
    <text evidence="1 9">Catalyzes the insertion of molybdate into adenylated molybdopterin with the concomitant release of AMP.</text>
</comment>
<accession>A0A117LB52</accession>
<comment type="similarity">
    <text evidence="3 9">Belongs to the MoeA family.</text>
</comment>
<keyword evidence="6 9" id="KW-0500">Molybdenum</keyword>
<comment type="catalytic activity">
    <reaction evidence="8">
        <text>adenylyl-molybdopterin + molybdate = Mo-molybdopterin + AMP + H(+)</text>
        <dbReference type="Rhea" id="RHEA:35047"/>
        <dbReference type="ChEBI" id="CHEBI:15378"/>
        <dbReference type="ChEBI" id="CHEBI:36264"/>
        <dbReference type="ChEBI" id="CHEBI:62727"/>
        <dbReference type="ChEBI" id="CHEBI:71302"/>
        <dbReference type="ChEBI" id="CHEBI:456215"/>
        <dbReference type="EC" id="2.10.1.1"/>
    </reaction>
</comment>
<dbReference type="Gene3D" id="2.40.340.10">
    <property type="entry name" value="MoeA, C-terminal, domain IV"/>
    <property type="match status" value="1"/>
</dbReference>
<evidence type="ECO:0000256" key="4">
    <source>
        <dbReference type="ARBA" id="ARBA00013269"/>
    </source>
</evidence>
<evidence type="ECO:0000259" key="10">
    <source>
        <dbReference type="SMART" id="SM00852"/>
    </source>
</evidence>
<evidence type="ECO:0000313" key="11">
    <source>
        <dbReference type="EMBL" id="KUK36411.1"/>
    </source>
</evidence>
<evidence type="ECO:0000256" key="3">
    <source>
        <dbReference type="ARBA" id="ARBA00010763"/>
    </source>
</evidence>
<keyword evidence="9 11" id="KW-0808">Transferase</keyword>
<dbReference type="GO" id="GO:0006777">
    <property type="term" value="P:Mo-molybdopterin cofactor biosynthetic process"/>
    <property type="evidence" value="ECO:0007669"/>
    <property type="project" value="UniProtKB-UniRule"/>
</dbReference>
<sequence>MKSFLPLEDSQELLLSSTKPLPSKAITLHEAPGRVLAADIFAPHDLPPHPQAALDGFAIPGEGKRGSPLSVKRILGAGDVPGHPLGPGEAVGVLTGGDIPPGTAAVVRQEDAMVKDGILTIDKDLTAGENIRDQGEDFPAGAVIARRGTRITPGLIAVLAAFGFQEISVFRRPRVAIVNLGKEITPHQATPLPGQVRDSNGLLLAALTGRTGGQVVGIHYARTKTEKQIGELLMEADVVLTIGGTASGNNDPGHHFIERMGGRPLFAGYQVKPGSHTSAGILDGRIILMLSGNPVPCAVGYHLLAAPVLRALQGLNPYLHRIPAVATNSFPKRGGPRRFLLGYALGSHQGWRVAVLPFQKPSMLHSLIDYNCLIDLPAGHPPLQLGDEVKIILLENA</sequence>
<dbReference type="PANTHER" id="PTHR10192:SF5">
    <property type="entry name" value="GEPHYRIN"/>
    <property type="match status" value="1"/>
</dbReference>
<dbReference type="Proteomes" id="UP000053326">
    <property type="component" value="Unassembled WGS sequence"/>
</dbReference>
<dbReference type="CDD" id="cd00887">
    <property type="entry name" value="MoeA"/>
    <property type="match status" value="1"/>
</dbReference>
<dbReference type="InterPro" id="IPR036135">
    <property type="entry name" value="MoeA_linker/N_sf"/>
</dbReference>
<dbReference type="Pfam" id="PF03453">
    <property type="entry name" value="MoeA_N"/>
    <property type="match status" value="1"/>
</dbReference>
<dbReference type="EC" id="2.10.1.1" evidence="4 9"/>
<dbReference type="InterPro" id="IPR005111">
    <property type="entry name" value="MoeA_C_domain_IV"/>
</dbReference>
<dbReference type="GO" id="GO:0046872">
    <property type="term" value="F:metal ion binding"/>
    <property type="evidence" value="ECO:0007669"/>
    <property type="project" value="UniProtKB-UniRule"/>
</dbReference>
<evidence type="ECO:0000256" key="9">
    <source>
        <dbReference type="RuleBase" id="RU365090"/>
    </source>
</evidence>
<evidence type="ECO:0000256" key="8">
    <source>
        <dbReference type="ARBA" id="ARBA00047317"/>
    </source>
</evidence>
<dbReference type="InterPro" id="IPR038987">
    <property type="entry name" value="MoeA-like"/>
</dbReference>
<organism evidence="11 12">
    <name type="scientific">Thermacetogenium phaeum</name>
    <dbReference type="NCBI Taxonomy" id="85874"/>
    <lineage>
        <taxon>Bacteria</taxon>
        <taxon>Bacillati</taxon>
        <taxon>Bacillota</taxon>
        <taxon>Clostridia</taxon>
        <taxon>Thermoanaerobacterales</taxon>
        <taxon>Thermoanaerobacteraceae</taxon>
        <taxon>Thermacetogenium</taxon>
    </lineage>
</organism>
<keyword evidence="9" id="KW-0460">Magnesium</keyword>